<protein>
    <submittedName>
        <fullName evidence="1">Uncharacterized protein</fullName>
    </submittedName>
</protein>
<dbReference type="AlphaFoldDB" id="A0A0F9CTL6"/>
<evidence type="ECO:0000313" key="1">
    <source>
        <dbReference type="EMBL" id="KKL44766.1"/>
    </source>
</evidence>
<reference evidence="1" key="1">
    <citation type="journal article" date="2015" name="Nature">
        <title>Complex archaea that bridge the gap between prokaryotes and eukaryotes.</title>
        <authorList>
            <person name="Spang A."/>
            <person name="Saw J.H."/>
            <person name="Jorgensen S.L."/>
            <person name="Zaremba-Niedzwiedzka K."/>
            <person name="Martijn J."/>
            <person name="Lind A.E."/>
            <person name="van Eijk R."/>
            <person name="Schleper C."/>
            <person name="Guy L."/>
            <person name="Ettema T.J."/>
        </authorList>
    </citation>
    <scope>NUCLEOTIDE SEQUENCE</scope>
</reference>
<gene>
    <name evidence="1" type="ORF">LCGC14_2362400</name>
</gene>
<dbReference type="EMBL" id="LAZR01034640">
    <property type="protein sequence ID" value="KKL44766.1"/>
    <property type="molecule type" value="Genomic_DNA"/>
</dbReference>
<accession>A0A0F9CTL6</accession>
<proteinExistence type="predicted"/>
<sequence length="86" mass="9849">MTKTTITITYSEDFRGNKIAPMVYGILRDNNLSPESVHTDYWVSRGVGETRYDFYGDTKSSSVPDKSKLKEMLQEINLTSLKVSHR</sequence>
<name>A0A0F9CTL6_9ZZZZ</name>
<organism evidence="1">
    <name type="scientific">marine sediment metagenome</name>
    <dbReference type="NCBI Taxonomy" id="412755"/>
    <lineage>
        <taxon>unclassified sequences</taxon>
        <taxon>metagenomes</taxon>
        <taxon>ecological metagenomes</taxon>
    </lineage>
</organism>
<comment type="caution">
    <text evidence="1">The sequence shown here is derived from an EMBL/GenBank/DDBJ whole genome shotgun (WGS) entry which is preliminary data.</text>
</comment>